<protein>
    <submittedName>
        <fullName evidence="1">Uncharacterized protein</fullName>
    </submittedName>
</protein>
<reference evidence="1" key="2">
    <citation type="submission" date="2016-06" db="EMBL/GenBank/DDBJ databases">
        <title>The genome of a short-lived fish provides insights into sex chromosome evolution and the genetic control of aging.</title>
        <authorList>
            <person name="Reichwald K."/>
            <person name="Felder M."/>
            <person name="Petzold A."/>
            <person name="Koch P."/>
            <person name="Groth M."/>
            <person name="Platzer M."/>
        </authorList>
    </citation>
    <scope>NUCLEOTIDE SEQUENCE</scope>
    <source>
        <tissue evidence="1">Brain</tissue>
    </source>
</reference>
<sequence>MMMHSVADKNNKLSHRRELDRSIFIIGPHLMTVLDMKHKQTLTRSKTATTNQLLPFLKRHNNQICCKQNILLHHAVNVEMEQTALHYSDQRYKTHSGDYENYDWCPHAAVLKVDHLDERKSSSEGLKTCLPAGDQWLLPVLPVFLFHKSLTSQRG</sequence>
<organism evidence="1">
    <name type="scientific">Nothobranchius kadleci</name>
    <name type="common">African annual killifish</name>
    <dbReference type="NCBI Taxonomy" id="1051664"/>
    <lineage>
        <taxon>Eukaryota</taxon>
        <taxon>Metazoa</taxon>
        <taxon>Chordata</taxon>
        <taxon>Craniata</taxon>
        <taxon>Vertebrata</taxon>
        <taxon>Euteleostomi</taxon>
        <taxon>Actinopterygii</taxon>
        <taxon>Neopterygii</taxon>
        <taxon>Teleostei</taxon>
        <taxon>Neoteleostei</taxon>
        <taxon>Acanthomorphata</taxon>
        <taxon>Ovalentaria</taxon>
        <taxon>Atherinomorphae</taxon>
        <taxon>Cyprinodontiformes</taxon>
        <taxon>Nothobranchiidae</taxon>
        <taxon>Nothobranchius</taxon>
    </lineage>
</organism>
<dbReference type="AlphaFoldDB" id="A0A1A8BY75"/>
<dbReference type="EMBL" id="HADZ01007832">
    <property type="protein sequence ID" value="SBP71773.1"/>
    <property type="molecule type" value="Transcribed_RNA"/>
</dbReference>
<proteinExistence type="predicted"/>
<name>A0A1A8BY75_NOTKA</name>
<gene>
    <name evidence="1" type="primary">Nfu_g_1_016859</name>
</gene>
<reference evidence="1" key="1">
    <citation type="submission" date="2016-05" db="EMBL/GenBank/DDBJ databases">
        <authorList>
            <person name="Lavstsen T."/>
            <person name="Jespersen J.S."/>
        </authorList>
    </citation>
    <scope>NUCLEOTIDE SEQUENCE</scope>
    <source>
        <tissue evidence="1">Brain</tissue>
    </source>
</reference>
<evidence type="ECO:0000313" key="1">
    <source>
        <dbReference type="EMBL" id="SBP71773.1"/>
    </source>
</evidence>
<accession>A0A1A8BY75</accession>